<dbReference type="InterPro" id="IPR050074">
    <property type="entry name" value="DHO_dehydrogenase"/>
</dbReference>
<dbReference type="RefSeq" id="WP_340290618.1">
    <property type="nucleotide sequence ID" value="NZ_JBBEOI010000021.1"/>
</dbReference>
<dbReference type="HAMAP" id="MF_00224">
    <property type="entry name" value="DHO_dh_type1"/>
    <property type="match status" value="1"/>
</dbReference>
<feature type="binding site" evidence="6">
    <location>
        <begin position="310"/>
        <end position="311"/>
    </location>
    <ligand>
        <name>FMN</name>
        <dbReference type="ChEBI" id="CHEBI:58210"/>
    </ligand>
</feature>
<evidence type="ECO:0000256" key="1">
    <source>
        <dbReference type="ARBA" id="ARBA00004725"/>
    </source>
</evidence>
<feature type="binding site" evidence="6">
    <location>
        <begin position="231"/>
        <end position="232"/>
    </location>
    <ligand>
        <name>substrate</name>
    </ligand>
</feature>
<comment type="similarity">
    <text evidence="6">Belongs to the dihydroorotate dehydrogenase family. Type 1 subfamily.</text>
</comment>
<feature type="binding site" evidence="6">
    <location>
        <position position="68"/>
    </location>
    <ligand>
        <name>substrate</name>
    </ligand>
</feature>
<comment type="caution">
    <text evidence="8">The sequence shown here is derived from an EMBL/GenBank/DDBJ whole genome shotgun (WGS) entry which is preliminary data.</text>
</comment>
<gene>
    <name evidence="6" type="primary">pyrD</name>
    <name evidence="8" type="ORF">ACFOLH_03440</name>
</gene>
<comment type="pathway">
    <text evidence="1 6">Pyrimidine metabolism; UMP biosynthesis via de novo pathway.</text>
</comment>
<evidence type="ECO:0000256" key="4">
    <source>
        <dbReference type="ARBA" id="ARBA00022975"/>
    </source>
</evidence>
<dbReference type="GO" id="GO:0004589">
    <property type="term" value="F:dihydroorotate dehydrogenase (NAD+) activity"/>
    <property type="evidence" value="ECO:0007669"/>
    <property type="project" value="UniProtKB-EC"/>
</dbReference>
<comment type="cofactor">
    <cofactor evidence="6">
        <name>FMN</name>
        <dbReference type="ChEBI" id="CHEBI:58210"/>
    </cofactor>
    <text evidence="6">Binds 1 FMN per subunit.</text>
</comment>
<dbReference type="InterPro" id="IPR049622">
    <property type="entry name" value="Dihydroorotate_DH_I"/>
</dbReference>
<feature type="binding site" evidence="6">
    <location>
        <position position="204"/>
    </location>
    <ligand>
        <name>FMN</name>
        <dbReference type="ChEBI" id="CHEBI:58210"/>
    </ligand>
</feature>
<dbReference type="Proteomes" id="UP001595685">
    <property type="component" value="Unassembled WGS sequence"/>
</dbReference>
<keyword evidence="4 6" id="KW-0665">Pyrimidine biosynthesis</keyword>
<accession>A0ABV7WFP8</accession>
<dbReference type="PROSITE" id="PS00912">
    <property type="entry name" value="DHODEHASE_2"/>
    <property type="match status" value="1"/>
</dbReference>
<dbReference type="InterPro" id="IPR001295">
    <property type="entry name" value="Dihydroorotate_DH_CS"/>
</dbReference>
<feature type="domain" description="Dihydroorotate dehydrogenase catalytic" evidence="7">
    <location>
        <begin position="35"/>
        <end position="330"/>
    </location>
</feature>
<feature type="active site" description="Nucleophile" evidence="6">
    <location>
        <position position="167"/>
    </location>
</feature>
<evidence type="ECO:0000313" key="8">
    <source>
        <dbReference type="EMBL" id="MFC3687391.1"/>
    </source>
</evidence>
<dbReference type="EMBL" id="JBHRWW010000002">
    <property type="protein sequence ID" value="MFC3687391.1"/>
    <property type="molecule type" value="Genomic_DNA"/>
</dbReference>
<dbReference type="PANTHER" id="PTHR48109">
    <property type="entry name" value="DIHYDROOROTATE DEHYDROGENASE (QUINONE), MITOCHONDRIAL-RELATED"/>
    <property type="match status" value="1"/>
</dbReference>
<dbReference type="InterPro" id="IPR033888">
    <property type="entry name" value="DHOD_1B"/>
</dbReference>
<dbReference type="InterPro" id="IPR005720">
    <property type="entry name" value="Dihydroorotate_DH_cat"/>
</dbReference>
<feature type="binding site" evidence="6">
    <location>
        <position position="164"/>
    </location>
    <ligand>
        <name>substrate</name>
    </ligand>
</feature>
<dbReference type="PANTHER" id="PTHR48109:SF1">
    <property type="entry name" value="DIHYDROOROTATE DEHYDROGENASE (FUMARATE)"/>
    <property type="match status" value="1"/>
</dbReference>
<keyword evidence="3 6" id="KW-0288">FMN</keyword>
<evidence type="ECO:0000256" key="3">
    <source>
        <dbReference type="ARBA" id="ARBA00022643"/>
    </source>
</evidence>
<keyword evidence="9" id="KW-1185">Reference proteome</keyword>
<evidence type="ECO:0000313" key="9">
    <source>
        <dbReference type="Proteomes" id="UP001595685"/>
    </source>
</evidence>
<dbReference type="InterPro" id="IPR024920">
    <property type="entry name" value="Dihydroorotate_DH_1"/>
</dbReference>
<keyword evidence="6" id="KW-0963">Cytoplasm</keyword>
<comment type="caution">
    <text evidence="6">Lacks conserved residue(s) required for the propagation of feature annotation.</text>
</comment>
<dbReference type="NCBIfam" id="TIGR01037">
    <property type="entry name" value="pyrD_sub1_fam"/>
    <property type="match status" value="1"/>
</dbReference>
<evidence type="ECO:0000259" key="7">
    <source>
        <dbReference type="Pfam" id="PF01180"/>
    </source>
</evidence>
<comment type="catalytic activity">
    <reaction evidence="6">
        <text>(S)-dihydroorotate + A = orotate + AH2</text>
        <dbReference type="Rhea" id="RHEA:18073"/>
        <dbReference type="ChEBI" id="CHEBI:13193"/>
        <dbReference type="ChEBI" id="CHEBI:17499"/>
        <dbReference type="ChEBI" id="CHEBI:30839"/>
        <dbReference type="ChEBI" id="CHEBI:30864"/>
    </reaction>
</comment>
<feature type="binding site" evidence="6">
    <location>
        <position position="256"/>
    </location>
    <ligand>
        <name>FMN</name>
        <dbReference type="ChEBI" id="CHEBI:58210"/>
    </ligand>
</feature>
<dbReference type="Pfam" id="PF01180">
    <property type="entry name" value="DHO_dh"/>
    <property type="match status" value="1"/>
</dbReference>
<feature type="binding site" evidence="6">
    <location>
        <position position="230"/>
    </location>
    <ligand>
        <name>FMN</name>
        <dbReference type="ChEBI" id="CHEBI:58210"/>
    </ligand>
</feature>
<dbReference type="CDD" id="cd04740">
    <property type="entry name" value="DHOD_1B_like"/>
    <property type="match status" value="1"/>
</dbReference>
<feature type="binding site" evidence="6">
    <location>
        <begin position="92"/>
        <end position="96"/>
    </location>
    <ligand>
        <name>substrate</name>
    </ligand>
</feature>
<proteinExistence type="inferred from homology"/>
<dbReference type="InterPro" id="IPR013785">
    <property type="entry name" value="Aldolase_TIM"/>
</dbReference>
<evidence type="ECO:0000256" key="2">
    <source>
        <dbReference type="ARBA" id="ARBA00022630"/>
    </source>
</evidence>
<organism evidence="8 9">
    <name type="scientific">Aquipuribacter hungaricus</name>
    <dbReference type="NCBI Taxonomy" id="545624"/>
    <lineage>
        <taxon>Bacteria</taxon>
        <taxon>Bacillati</taxon>
        <taxon>Actinomycetota</taxon>
        <taxon>Actinomycetes</taxon>
        <taxon>Micrococcales</taxon>
        <taxon>Intrasporangiaceae</taxon>
        <taxon>Aquipuribacter</taxon>
    </lineage>
</organism>
<comment type="subcellular location">
    <subcellularLocation>
        <location evidence="6">Cytoplasm</location>
    </subcellularLocation>
</comment>
<keyword evidence="5 6" id="KW-0560">Oxidoreductase</keyword>
<protein>
    <recommendedName>
        <fullName evidence="6">Dihydroorotate dehydrogenase</fullName>
        <shortName evidence="6">DHOD</shortName>
        <shortName evidence="6">DHODase</shortName>
        <shortName evidence="6">DHOdehase</shortName>
        <ecNumber evidence="6">1.3.-.-</ecNumber>
    </recommendedName>
</protein>
<feature type="binding site" evidence="6">
    <location>
        <position position="44"/>
    </location>
    <ligand>
        <name>FMN</name>
        <dbReference type="ChEBI" id="CHEBI:58210"/>
    </ligand>
</feature>
<feature type="binding site" evidence="6">
    <location>
        <begin position="68"/>
        <end position="69"/>
    </location>
    <ligand>
        <name>FMN</name>
        <dbReference type="ChEBI" id="CHEBI:58210"/>
    </ligand>
</feature>
<dbReference type="Gene3D" id="3.20.20.70">
    <property type="entry name" value="Aldolase class I"/>
    <property type="match status" value="1"/>
</dbReference>
<dbReference type="NCBIfam" id="NF005574">
    <property type="entry name" value="PRK07259.1"/>
    <property type="match status" value="1"/>
</dbReference>
<comment type="function">
    <text evidence="6">Catalyzes the conversion of dihydroorotate to orotate.</text>
</comment>
<dbReference type="SUPFAM" id="SSF51395">
    <property type="entry name" value="FMN-linked oxidoreductases"/>
    <property type="match status" value="1"/>
</dbReference>
<dbReference type="EC" id="1.3.-.-" evidence="6"/>
<reference evidence="9" key="1">
    <citation type="journal article" date="2019" name="Int. J. Syst. Evol. Microbiol.">
        <title>The Global Catalogue of Microorganisms (GCM) 10K type strain sequencing project: providing services to taxonomists for standard genome sequencing and annotation.</title>
        <authorList>
            <consortium name="The Broad Institute Genomics Platform"/>
            <consortium name="The Broad Institute Genome Sequencing Center for Infectious Disease"/>
            <person name="Wu L."/>
            <person name="Ma J."/>
        </authorList>
    </citation>
    <scope>NUCLEOTIDE SEQUENCE [LARGE SCALE GENOMIC DNA]</scope>
    <source>
        <strain evidence="9">NCAIM B.02333</strain>
    </source>
</reference>
<keyword evidence="2 6" id="KW-0285">Flavoprotein</keyword>
<evidence type="ECO:0000256" key="5">
    <source>
        <dbReference type="ARBA" id="ARBA00023002"/>
    </source>
</evidence>
<feature type="binding site" evidence="6">
    <location>
        <begin position="288"/>
        <end position="289"/>
    </location>
    <ligand>
        <name>FMN</name>
        <dbReference type="ChEBI" id="CHEBI:58210"/>
    </ligand>
</feature>
<name>A0ABV7WFP8_9MICO</name>
<sequence length="356" mass="35323">MSAPAAASVGGATAPDPAAAVDMSVRLTAPAGTVDLAAGVLTASGCAAAGRELDPYLDLTTLGGVVTKTIMRGARSGRPTPRMAETPSGMLNSIGLQGPGIAHFLAHDLPWVAERGARAVVSVAGEDVEEFVDIARTLRAATSDDGPLGRPGTDGGVLAAVEVNISCPNVANRGLVFACDPGSAAEVVAAVRAATDPRVPVLAKLSPDVTDIVAIARSVLAAGADGLVMVNTLLGVAIDVDRGAPVLSRVTGGLSGPAIRPVAVRCVWQVTAAMRAGLLPTVPVVGVGGVRTGRDAAELVLAGASAVQVGTVTFGDPGAPARVRDELAAVVRHHGLGSLAGLVGRAHDAVRDGGHP</sequence>
<evidence type="ECO:0000256" key="6">
    <source>
        <dbReference type="HAMAP-Rule" id="MF_00224"/>
    </source>
</evidence>
<feature type="binding site" evidence="6">
    <location>
        <position position="164"/>
    </location>
    <ligand>
        <name>FMN</name>
        <dbReference type="ChEBI" id="CHEBI:58210"/>
    </ligand>
</feature>